<dbReference type="Proteomes" id="UP001269402">
    <property type="component" value="Unassembled WGS sequence"/>
</dbReference>
<sequence>MSEGIIHKEQLLQQVHNEDSKGYLSEAIDCYEAGAYRASVVMTACAVFEDLKVKLRDFAPFDDTAKNVSRAIEKAFDQQKSYEAEVFRQLKESKMLGEPENKRYLLELLTARNRAAHASGLETTQASAARFISEGVNRILAKKLQWAEQGVSELLERMQRIDMFPPFVQGRSYVADEELESLDPRVHALMISRMVDGIGACGPVYDKNARILFECFAERKDPNMQRHLFEKFINDRTLPSSSTWLIDVIAADTAILKRKAKNVSAADAALSAIIKDAPDDEERLEKLEMIFKDLIEGNSEPALRERYEHTILALCSKLWLRPVMTNGLAKEGRVRDLVEQTLLNRTCDHAAAELLLEQIYTKWEIGEEMFFAKYLTGRAALMLIVNLCLAGEADQDRCSKLIKRGCAHIPDIRAKAIKFLRENENDAWYILDTDDNETGPSPEDFFEHYLKAEPEWLVPDDYGPSEEEQEESRRRLQAFSLRFNAKRKASANLPKVG</sequence>
<proteinExistence type="predicted"/>
<accession>A0AAW8PCG1</accession>
<protein>
    <submittedName>
        <fullName evidence="1">Uncharacterized protein</fullName>
    </submittedName>
</protein>
<gene>
    <name evidence="1" type="ORF">RJJ37_31710</name>
</gene>
<comment type="caution">
    <text evidence="1">The sequence shown here is derived from an EMBL/GenBank/DDBJ whole genome shotgun (WGS) entry which is preliminary data.</text>
</comment>
<keyword evidence="2" id="KW-1185">Reference proteome</keyword>
<dbReference type="EMBL" id="JAVLSH010000025">
    <property type="protein sequence ID" value="MDR9764136.1"/>
    <property type="molecule type" value="Genomic_DNA"/>
</dbReference>
<dbReference type="AlphaFoldDB" id="A0AAW8PCG1"/>
<reference evidence="2" key="1">
    <citation type="submission" date="2023-07" db="EMBL/GenBank/DDBJ databases">
        <title>Genomic characterization of faba bean (Vicia faba) microsymbionts in Mexican soils.</title>
        <authorList>
            <person name="Rivera Orduna F.N."/>
            <person name="Guevara-Luna J."/>
            <person name="Yan J."/>
            <person name="Arroyo-Herrera I."/>
            <person name="Li Y."/>
            <person name="Vasquez-Murrieta M.S."/>
            <person name="Wang E.T."/>
        </authorList>
    </citation>
    <scope>NUCLEOTIDE SEQUENCE [LARGE SCALE GENOMIC DNA]</scope>
    <source>
        <strain evidence="2">CH6</strain>
    </source>
</reference>
<name>A0AAW8PCG1_9HYPH</name>
<evidence type="ECO:0000313" key="1">
    <source>
        <dbReference type="EMBL" id="MDR9764136.1"/>
    </source>
</evidence>
<organism evidence="1 2">
    <name type="scientific">Rhizobium redzepovicii</name>
    <dbReference type="NCBI Taxonomy" id="2867518"/>
    <lineage>
        <taxon>Bacteria</taxon>
        <taxon>Pseudomonadati</taxon>
        <taxon>Pseudomonadota</taxon>
        <taxon>Alphaproteobacteria</taxon>
        <taxon>Hyphomicrobiales</taxon>
        <taxon>Rhizobiaceae</taxon>
        <taxon>Rhizobium/Agrobacterium group</taxon>
        <taxon>Rhizobium</taxon>
    </lineage>
</organism>
<dbReference type="RefSeq" id="WP_310808843.1">
    <property type="nucleotide sequence ID" value="NZ_JAVLSH010000025.1"/>
</dbReference>
<evidence type="ECO:0000313" key="2">
    <source>
        <dbReference type="Proteomes" id="UP001269402"/>
    </source>
</evidence>